<accession>A0A919TL90</accession>
<name>A0A919TL90_9ACTN</name>
<dbReference type="Gene3D" id="2.130.10.10">
    <property type="entry name" value="YVTN repeat-like/Quinoprotein amine dehydrogenase"/>
    <property type="match status" value="1"/>
</dbReference>
<dbReference type="RefSeq" id="WP_203680879.1">
    <property type="nucleotide sequence ID" value="NZ_BOMW01000032.1"/>
</dbReference>
<dbReference type="EMBL" id="BOMW01000032">
    <property type="protein sequence ID" value="GIF05905.1"/>
    <property type="molecule type" value="Genomic_DNA"/>
</dbReference>
<evidence type="ECO:0000259" key="1">
    <source>
        <dbReference type="Pfam" id="PF13360"/>
    </source>
</evidence>
<sequence>MGAETVVIDLGLGRGEPESYERLRRGATPQWFAPVVVAMLLLLSSGASAAPPQPPLRALLRIPMSPADPYLITGAGLLTQAGGQLTSYDLESGALRWRTPQPIPVYRLRTGGGLLLLQPWTTAYQSGGTTAISVTTGALAWRNPRNVVSIGGGVALAAVTGTRSLSGSGRRVQGAIDVLDPVTGSTRWQLRVPSTAVVLSVPGPAGAHLLTVRDDRTANLYDLAGGRLLATRELPTANYGPENPVVAGGVVLLRHPGQSGMEVSAYDPATLRPIWTEPAGGTYEVQPCGPLACLLGQAGVVAVDPSTGDRRWARANWQAVDEQGPDLLAYPDDDISRPVGLVDSATGRVLVDLTGWLPVAGADGSGDLLVTLEAPPGARTMVAVADRDTGRPRPIAQLPAGTGQCEAAPGRLICRSTAGELVVWAYDEAAGAG</sequence>
<protein>
    <recommendedName>
        <fullName evidence="1">Pyrrolo-quinoline quinone repeat domain-containing protein</fullName>
    </recommendedName>
</protein>
<organism evidence="2 3">
    <name type="scientific">Actinoplanes siamensis</name>
    <dbReference type="NCBI Taxonomy" id="1223317"/>
    <lineage>
        <taxon>Bacteria</taxon>
        <taxon>Bacillati</taxon>
        <taxon>Actinomycetota</taxon>
        <taxon>Actinomycetes</taxon>
        <taxon>Micromonosporales</taxon>
        <taxon>Micromonosporaceae</taxon>
        <taxon>Actinoplanes</taxon>
    </lineage>
</organism>
<dbReference type="InterPro" id="IPR011047">
    <property type="entry name" value="Quinoprotein_ADH-like_sf"/>
</dbReference>
<dbReference type="SUPFAM" id="SSF50998">
    <property type="entry name" value="Quinoprotein alcohol dehydrogenase-like"/>
    <property type="match status" value="2"/>
</dbReference>
<gene>
    <name evidence="2" type="ORF">Asi03nite_34430</name>
</gene>
<dbReference type="Pfam" id="PF13360">
    <property type="entry name" value="PQQ_2"/>
    <property type="match status" value="1"/>
</dbReference>
<dbReference type="InterPro" id="IPR015943">
    <property type="entry name" value="WD40/YVTN_repeat-like_dom_sf"/>
</dbReference>
<proteinExistence type="predicted"/>
<keyword evidence="3" id="KW-1185">Reference proteome</keyword>
<dbReference type="AlphaFoldDB" id="A0A919TL90"/>
<evidence type="ECO:0000313" key="2">
    <source>
        <dbReference type="EMBL" id="GIF05905.1"/>
    </source>
</evidence>
<evidence type="ECO:0000313" key="3">
    <source>
        <dbReference type="Proteomes" id="UP000629619"/>
    </source>
</evidence>
<feature type="domain" description="Pyrrolo-quinoline quinone repeat" evidence="1">
    <location>
        <begin position="174"/>
        <end position="315"/>
    </location>
</feature>
<reference evidence="2" key="1">
    <citation type="submission" date="2021-01" db="EMBL/GenBank/DDBJ databases">
        <title>Whole genome shotgun sequence of Actinoplanes siamensis NBRC 109076.</title>
        <authorList>
            <person name="Komaki H."/>
            <person name="Tamura T."/>
        </authorList>
    </citation>
    <scope>NUCLEOTIDE SEQUENCE</scope>
    <source>
        <strain evidence="2">NBRC 109076</strain>
    </source>
</reference>
<dbReference type="Proteomes" id="UP000629619">
    <property type="component" value="Unassembled WGS sequence"/>
</dbReference>
<dbReference type="InterPro" id="IPR002372">
    <property type="entry name" value="PQQ_rpt_dom"/>
</dbReference>
<comment type="caution">
    <text evidence="2">The sequence shown here is derived from an EMBL/GenBank/DDBJ whole genome shotgun (WGS) entry which is preliminary data.</text>
</comment>